<gene>
    <name evidence="2" type="ORF">OMM_04982</name>
</gene>
<evidence type="ECO:0000313" key="3">
    <source>
        <dbReference type="Proteomes" id="UP000189670"/>
    </source>
</evidence>
<evidence type="ECO:0000313" key="2">
    <source>
        <dbReference type="EMBL" id="ETR67727.1"/>
    </source>
</evidence>
<organism evidence="2 3">
    <name type="scientific">Candidatus Magnetoglobus multicellularis str. Araruama</name>
    <dbReference type="NCBI Taxonomy" id="890399"/>
    <lineage>
        <taxon>Bacteria</taxon>
        <taxon>Pseudomonadati</taxon>
        <taxon>Thermodesulfobacteriota</taxon>
        <taxon>Desulfobacteria</taxon>
        <taxon>Desulfobacterales</taxon>
        <taxon>Desulfobacteraceae</taxon>
        <taxon>Candidatus Magnetoglobus</taxon>
    </lineage>
</organism>
<proteinExistence type="predicted"/>
<dbReference type="Proteomes" id="UP000189670">
    <property type="component" value="Unassembled WGS sequence"/>
</dbReference>
<feature type="region of interest" description="Disordered" evidence="1">
    <location>
        <begin position="13"/>
        <end position="36"/>
    </location>
</feature>
<sequence length="71" mass="7487">MGFHPEVRRALCAGAAGTTTPGTAAPRTATGTRPTTATGTWVSAWLRLSSTEFLKKPLARMKSCPLSLRGK</sequence>
<comment type="caution">
    <text evidence="2">The sequence shown here is derived from an EMBL/GenBank/DDBJ whole genome shotgun (WGS) entry which is preliminary data.</text>
</comment>
<protein>
    <submittedName>
        <fullName evidence="2">Uncharacterized protein</fullName>
    </submittedName>
</protein>
<evidence type="ECO:0000256" key="1">
    <source>
        <dbReference type="SAM" id="MobiDB-lite"/>
    </source>
</evidence>
<dbReference type="EMBL" id="ATBP01001241">
    <property type="protein sequence ID" value="ETR67727.1"/>
    <property type="molecule type" value="Genomic_DNA"/>
</dbReference>
<accession>A0A1V1NYQ4</accession>
<reference evidence="3" key="1">
    <citation type="submission" date="2012-11" db="EMBL/GenBank/DDBJ databases">
        <authorList>
            <person name="Lucero-Rivera Y.E."/>
            <person name="Tovar-Ramirez D."/>
        </authorList>
    </citation>
    <scope>NUCLEOTIDE SEQUENCE [LARGE SCALE GENOMIC DNA]</scope>
    <source>
        <strain evidence="3">Araruama</strain>
    </source>
</reference>
<name>A0A1V1NYQ4_9BACT</name>
<dbReference type="AlphaFoldDB" id="A0A1V1NYQ4"/>